<sequence>MLQHMPLLPQPPRTSATQLTFASAAQQSLATLDSAFSSDTPALVFACEIRCQSETFYVRSLLAKQQQQQQQQPQQLKGQPT</sequence>
<dbReference type="AlphaFoldDB" id="A0A0Q9XFT3"/>
<dbReference type="KEGG" id="dmo:Dmoj_GI26757"/>
<name>A0A0Q9XFT3_DROMO</name>
<protein>
    <submittedName>
        <fullName evidence="1">Uncharacterized protein</fullName>
    </submittedName>
</protein>
<gene>
    <name evidence="1" type="primary">Dmoj\GI26757</name>
    <name evidence="1" type="ORF">Dmoj_GI26757</name>
</gene>
<evidence type="ECO:0000313" key="1">
    <source>
        <dbReference type="EMBL" id="KRG07404.1"/>
    </source>
</evidence>
<organism evidence="1 2">
    <name type="scientific">Drosophila mojavensis</name>
    <name type="common">Fruit fly</name>
    <dbReference type="NCBI Taxonomy" id="7230"/>
    <lineage>
        <taxon>Eukaryota</taxon>
        <taxon>Metazoa</taxon>
        <taxon>Ecdysozoa</taxon>
        <taxon>Arthropoda</taxon>
        <taxon>Hexapoda</taxon>
        <taxon>Insecta</taxon>
        <taxon>Pterygota</taxon>
        <taxon>Neoptera</taxon>
        <taxon>Endopterygota</taxon>
        <taxon>Diptera</taxon>
        <taxon>Brachycera</taxon>
        <taxon>Muscomorpha</taxon>
        <taxon>Ephydroidea</taxon>
        <taxon>Drosophilidae</taxon>
        <taxon>Drosophila</taxon>
    </lineage>
</organism>
<dbReference type="Proteomes" id="UP000009192">
    <property type="component" value="Unassembled WGS sequence"/>
</dbReference>
<evidence type="ECO:0000313" key="2">
    <source>
        <dbReference type="Proteomes" id="UP000009192"/>
    </source>
</evidence>
<keyword evidence="2" id="KW-1185">Reference proteome</keyword>
<reference evidence="1 2" key="1">
    <citation type="journal article" date="2007" name="Nature">
        <title>Evolution of genes and genomes on the Drosophila phylogeny.</title>
        <authorList>
            <consortium name="Drosophila 12 Genomes Consortium"/>
            <person name="Clark A.G."/>
            <person name="Eisen M.B."/>
            <person name="Smith D.R."/>
            <person name="Bergman C.M."/>
            <person name="Oliver B."/>
            <person name="Markow T.A."/>
            <person name="Kaufman T.C."/>
            <person name="Kellis M."/>
            <person name="Gelbart W."/>
            <person name="Iyer V.N."/>
            <person name="Pollard D.A."/>
            <person name="Sackton T.B."/>
            <person name="Larracuente A.M."/>
            <person name="Singh N.D."/>
            <person name="Abad J.P."/>
            <person name="Abt D.N."/>
            <person name="Adryan B."/>
            <person name="Aguade M."/>
            <person name="Akashi H."/>
            <person name="Anderson W.W."/>
            <person name="Aquadro C.F."/>
            <person name="Ardell D.H."/>
            <person name="Arguello R."/>
            <person name="Artieri C.G."/>
            <person name="Barbash D.A."/>
            <person name="Barker D."/>
            <person name="Barsanti P."/>
            <person name="Batterham P."/>
            <person name="Batzoglou S."/>
            <person name="Begun D."/>
            <person name="Bhutkar A."/>
            <person name="Blanco E."/>
            <person name="Bosak S.A."/>
            <person name="Bradley R.K."/>
            <person name="Brand A.D."/>
            <person name="Brent M.R."/>
            <person name="Brooks A.N."/>
            <person name="Brown R.H."/>
            <person name="Butlin R.K."/>
            <person name="Caggese C."/>
            <person name="Calvi B.R."/>
            <person name="Bernardo de Carvalho A."/>
            <person name="Caspi A."/>
            <person name="Castrezana S."/>
            <person name="Celniker S.E."/>
            <person name="Chang J.L."/>
            <person name="Chapple C."/>
            <person name="Chatterji S."/>
            <person name="Chinwalla A."/>
            <person name="Civetta A."/>
            <person name="Clifton S.W."/>
            <person name="Comeron J.M."/>
            <person name="Costello J.C."/>
            <person name="Coyne J.A."/>
            <person name="Daub J."/>
            <person name="David R.G."/>
            <person name="Delcher A.L."/>
            <person name="Delehaunty K."/>
            <person name="Do C.B."/>
            <person name="Ebling H."/>
            <person name="Edwards K."/>
            <person name="Eickbush T."/>
            <person name="Evans J.D."/>
            <person name="Filipski A."/>
            <person name="Findeiss S."/>
            <person name="Freyhult E."/>
            <person name="Fulton L."/>
            <person name="Fulton R."/>
            <person name="Garcia A.C."/>
            <person name="Gardiner A."/>
            <person name="Garfield D.A."/>
            <person name="Garvin B.E."/>
            <person name="Gibson G."/>
            <person name="Gilbert D."/>
            <person name="Gnerre S."/>
            <person name="Godfrey J."/>
            <person name="Good R."/>
            <person name="Gotea V."/>
            <person name="Gravely B."/>
            <person name="Greenberg A.J."/>
            <person name="Griffiths-Jones S."/>
            <person name="Gross S."/>
            <person name="Guigo R."/>
            <person name="Gustafson E.A."/>
            <person name="Haerty W."/>
            <person name="Hahn M.W."/>
            <person name="Halligan D.L."/>
            <person name="Halpern A.L."/>
            <person name="Halter G.M."/>
            <person name="Han M.V."/>
            <person name="Heger A."/>
            <person name="Hillier L."/>
            <person name="Hinrichs A.S."/>
            <person name="Holmes I."/>
            <person name="Hoskins R.A."/>
            <person name="Hubisz M.J."/>
            <person name="Hultmark D."/>
            <person name="Huntley M.A."/>
            <person name="Jaffe D.B."/>
            <person name="Jagadeeshan S."/>
            <person name="Jeck W.R."/>
            <person name="Johnson J."/>
            <person name="Jones C.D."/>
            <person name="Jordan W.C."/>
            <person name="Karpen G.H."/>
            <person name="Kataoka E."/>
            <person name="Keightley P.D."/>
            <person name="Kheradpour P."/>
            <person name="Kirkness E.F."/>
            <person name="Koerich L.B."/>
            <person name="Kristiansen K."/>
            <person name="Kudrna D."/>
            <person name="Kulathinal R.J."/>
            <person name="Kumar S."/>
            <person name="Kwok R."/>
            <person name="Lander E."/>
            <person name="Langley C.H."/>
            <person name="Lapoint R."/>
            <person name="Lazzaro B.P."/>
            <person name="Lee S.J."/>
            <person name="Levesque L."/>
            <person name="Li R."/>
            <person name="Lin C.F."/>
            <person name="Lin M.F."/>
            <person name="Lindblad-Toh K."/>
            <person name="Llopart A."/>
            <person name="Long M."/>
            <person name="Low L."/>
            <person name="Lozovsky E."/>
            <person name="Lu J."/>
            <person name="Luo M."/>
            <person name="Machado C.A."/>
            <person name="Makalowski W."/>
            <person name="Marzo M."/>
            <person name="Matsuda M."/>
            <person name="Matzkin L."/>
            <person name="McAllister B."/>
            <person name="McBride C.S."/>
            <person name="McKernan B."/>
            <person name="McKernan K."/>
            <person name="Mendez-Lago M."/>
            <person name="Minx P."/>
            <person name="Mollenhauer M.U."/>
            <person name="Montooth K."/>
            <person name="Mount S.M."/>
            <person name="Mu X."/>
            <person name="Myers E."/>
            <person name="Negre B."/>
            <person name="Newfeld S."/>
            <person name="Nielsen R."/>
            <person name="Noor M.A."/>
            <person name="O'Grady P."/>
            <person name="Pachter L."/>
            <person name="Papaceit M."/>
            <person name="Parisi M.J."/>
            <person name="Parisi M."/>
            <person name="Parts L."/>
            <person name="Pedersen J.S."/>
            <person name="Pesole G."/>
            <person name="Phillippy A.M."/>
            <person name="Ponting C.P."/>
            <person name="Pop M."/>
            <person name="Porcelli D."/>
            <person name="Powell J.R."/>
            <person name="Prohaska S."/>
            <person name="Pruitt K."/>
            <person name="Puig M."/>
            <person name="Quesneville H."/>
            <person name="Ram K.R."/>
            <person name="Rand D."/>
            <person name="Rasmussen M.D."/>
            <person name="Reed L.K."/>
            <person name="Reenan R."/>
            <person name="Reily A."/>
            <person name="Remington K.A."/>
            <person name="Rieger T.T."/>
            <person name="Ritchie M.G."/>
            <person name="Robin C."/>
            <person name="Rogers Y.H."/>
            <person name="Rohde C."/>
            <person name="Rozas J."/>
            <person name="Rubenfield M.J."/>
            <person name="Ruiz A."/>
            <person name="Russo S."/>
            <person name="Salzberg S.L."/>
            <person name="Sanchez-Gracia A."/>
            <person name="Saranga D.J."/>
            <person name="Sato H."/>
            <person name="Schaeffer S.W."/>
            <person name="Schatz M.C."/>
            <person name="Schlenke T."/>
            <person name="Schwartz R."/>
            <person name="Segarra C."/>
            <person name="Singh R.S."/>
            <person name="Sirot L."/>
            <person name="Sirota M."/>
            <person name="Sisneros N.B."/>
            <person name="Smith C.D."/>
            <person name="Smith T.F."/>
            <person name="Spieth J."/>
            <person name="Stage D.E."/>
            <person name="Stark A."/>
            <person name="Stephan W."/>
            <person name="Strausberg R.L."/>
            <person name="Strempel S."/>
            <person name="Sturgill D."/>
            <person name="Sutton G."/>
            <person name="Sutton G.G."/>
            <person name="Tao W."/>
            <person name="Teichmann S."/>
            <person name="Tobari Y.N."/>
            <person name="Tomimura Y."/>
            <person name="Tsolas J.M."/>
            <person name="Valente V.L."/>
            <person name="Venter E."/>
            <person name="Venter J.C."/>
            <person name="Vicario S."/>
            <person name="Vieira F.G."/>
            <person name="Vilella A.J."/>
            <person name="Villasante A."/>
            <person name="Walenz B."/>
            <person name="Wang J."/>
            <person name="Wasserman M."/>
            <person name="Watts T."/>
            <person name="Wilson D."/>
            <person name="Wilson R.K."/>
            <person name="Wing R.A."/>
            <person name="Wolfner M.F."/>
            <person name="Wong A."/>
            <person name="Wong G.K."/>
            <person name="Wu C.I."/>
            <person name="Wu G."/>
            <person name="Yamamoto D."/>
            <person name="Yang H.P."/>
            <person name="Yang S.P."/>
            <person name="Yorke J.A."/>
            <person name="Yoshida K."/>
            <person name="Zdobnov E."/>
            <person name="Zhang P."/>
            <person name="Zhang Y."/>
            <person name="Zimin A.V."/>
            <person name="Baldwin J."/>
            <person name="Abdouelleil A."/>
            <person name="Abdulkadir J."/>
            <person name="Abebe A."/>
            <person name="Abera B."/>
            <person name="Abreu J."/>
            <person name="Acer S.C."/>
            <person name="Aftuck L."/>
            <person name="Alexander A."/>
            <person name="An P."/>
            <person name="Anderson E."/>
            <person name="Anderson S."/>
            <person name="Arachi H."/>
            <person name="Azer M."/>
            <person name="Bachantsang P."/>
            <person name="Barry A."/>
            <person name="Bayul T."/>
            <person name="Berlin A."/>
            <person name="Bessette D."/>
            <person name="Bloom T."/>
            <person name="Blye J."/>
            <person name="Boguslavskiy L."/>
            <person name="Bonnet C."/>
            <person name="Boukhgalter B."/>
            <person name="Bourzgui I."/>
            <person name="Brown A."/>
            <person name="Cahill P."/>
            <person name="Channer S."/>
            <person name="Cheshatsang Y."/>
            <person name="Chuda L."/>
            <person name="Citroen M."/>
            <person name="Collymore A."/>
            <person name="Cooke P."/>
            <person name="Costello M."/>
            <person name="D'Aco K."/>
            <person name="Daza R."/>
            <person name="De Haan G."/>
            <person name="DeGray S."/>
            <person name="DeMaso C."/>
            <person name="Dhargay N."/>
            <person name="Dooley K."/>
            <person name="Dooley E."/>
            <person name="Doricent M."/>
            <person name="Dorje P."/>
            <person name="Dorjee K."/>
            <person name="Dupes A."/>
            <person name="Elong R."/>
            <person name="Falk J."/>
            <person name="Farina A."/>
            <person name="Faro S."/>
            <person name="Ferguson D."/>
            <person name="Fisher S."/>
            <person name="Foley C.D."/>
            <person name="Franke A."/>
            <person name="Friedrich D."/>
            <person name="Gadbois L."/>
            <person name="Gearin G."/>
            <person name="Gearin C.R."/>
            <person name="Giannoukos G."/>
            <person name="Goode T."/>
            <person name="Graham J."/>
            <person name="Grandbois E."/>
            <person name="Grewal S."/>
            <person name="Gyaltsen K."/>
            <person name="Hafez N."/>
            <person name="Hagos B."/>
            <person name="Hall J."/>
            <person name="Henson C."/>
            <person name="Hollinger A."/>
            <person name="Honan T."/>
            <person name="Huard M.D."/>
            <person name="Hughes L."/>
            <person name="Hurhula B."/>
            <person name="Husby M.E."/>
            <person name="Kamat A."/>
            <person name="Kanga B."/>
            <person name="Kashin S."/>
            <person name="Khazanovich D."/>
            <person name="Kisner P."/>
            <person name="Lance K."/>
            <person name="Lara M."/>
            <person name="Lee W."/>
            <person name="Lennon N."/>
            <person name="Letendre F."/>
            <person name="LeVine R."/>
            <person name="Lipovsky A."/>
            <person name="Liu X."/>
            <person name="Liu J."/>
            <person name="Liu S."/>
            <person name="Lokyitsang T."/>
            <person name="Lokyitsang Y."/>
            <person name="Lubonja R."/>
            <person name="Lui A."/>
            <person name="MacDonald P."/>
            <person name="Magnisalis V."/>
            <person name="Maru K."/>
            <person name="Matthews C."/>
            <person name="McCusker W."/>
            <person name="McDonough S."/>
            <person name="Mehta T."/>
            <person name="Meldrim J."/>
            <person name="Meneus L."/>
            <person name="Mihai O."/>
            <person name="Mihalev A."/>
            <person name="Mihova T."/>
            <person name="Mittelman R."/>
            <person name="Mlenga V."/>
            <person name="Montmayeur A."/>
            <person name="Mulrain L."/>
            <person name="Navidi A."/>
            <person name="Naylor J."/>
            <person name="Negash T."/>
            <person name="Nguyen T."/>
            <person name="Nguyen N."/>
            <person name="Nicol R."/>
            <person name="Norbu C."/>
            <person name="Norbu N."/>
            <person name="Novod N."/>
            <person name="O'Neill B."/>
            <person name="Osman S."/>
            <person name="Markiewicz E."/>
            <person name="Oyono O.L."/>
            <person name="Patti C."/>
            <person name="Phunkhang P."/>
            <person name="Pierre F."/>
            <person name="Priest M."/>
            <person name="Raghuraman S."/>
            <person name="Rege F."/>
            <person name="Reyes R."/>
            <person name="Rise C."/>
            <person name="Rogov P."/>
            <person name="Ross K."/>
            <person name="Ryan E."/>
            <person name="Settipalli S."/>
            <person name="Shea T."/>
            <person name="Sherpa N."/>
            <person name="Shi L."/>
            <person name="Shih D."/>
            <person name="Sparrow T."/>
            <person name="Spaulding J."/>
            <person name="Stalker J."/>
            <person name="Stange-Thomann N."/>
            <person name="Stavropoulos S."/>
            <person name="Stone C."/>
            <person name="Strader C."/>
            <person name="Tesfaye S."/>
            <person name="Thomson T."/>
            <person name="Thoulutsang Y."/>
            <person name="Thoulutsang D."/>
            <person name="Topham K."/>
            <person name="Topping I."/>
            <person name="Tsamla T."/>
            <person name="Vassiliev H."/>
            <person name="Vo A."/>
            <person name="Wangchuk T."/>
            <person name="Wangdi T."/>
            <person name="Weiand M."/>
            <person name="Wilkinson J."/>
            <person name="Wilson A."/>
            <person name="Yadav S."/>
            <person name="Young G."/>
            <person name="Yu Q."/>
            <person name="Zembek L."/>
            <person name="Zhong D."/>
            <person name="Zimmer A."/>
            <person name="Zwirko Z."/>
            <person name="Jaffe D.B."/>
            <person name="Alvarez P."/>
            <person name="Brockman W."/>
            <person name="Butler J."/>
            <person name="Chin C."/>
            <person name="Gnerre S."/>
            <person name="Grabherr M."/>
            <person name="Kleber M."/>
            <person name="Mauceli E."/>
            <person name="MacCallum I."/>
        </authorList>
    </citation>
    <scope>NUCLEOTIDE SEQUENCE [LARGE SCALE GENOMIC DNA]</scope>
    <source>
        <strain evidence="2">Tucson 15081-1352.22</strain>
    </source>
</reference>
<dbReference type="EMBL" id="CH933814">
    <property type="protein sequence ID" value="KRG07404.1"/>
    <property type="molecule type" value="Genomic_DNA"/>
</dbReference>
<proteinExistence type="predicted"/>
<dbReference type="InParanoid" id="A0A0Q9XFT3"/>
<accession>A0A0Q9XFT3</accession>